<evidence type="ECO:0000256" key="1">
    <source>
        <dbReference type="ARBA" id="ARBA00002791"/>
    </source>
</evidence>
<comment type="subunit">
    <text evidence="10">Component of the oligosaccharyltransferase (OST) complex.</text>
</comment>
<keyword evidence="9 10" id="KW-0472">Membrane</keyword>
<evidence type="ECO:0000256" key="7">
    <source>
        <dbReference type="ARBA" id="ARBA00022824"/>
    </source>
</evidence>
<keyword evidence="5 10" id="KW-0812">Transmembrane</keyword>
<evidence type="ECO:0000256" key="8">
    <source>
        <dbReference type="ARBA" id="ARBA00022989"/>
    </source>
</evidence>
<dbReference type="GeneID" id="92013634"/>
<dbReference type="EMBL" id="JAJVCZ030000010">
    <property type="protein sequence ID" value="KAL0255022.1"/>
    <property type="molecule type" value="Genomic_DNA"/>
</dbReference>
<evidence type="ECO:0000256" key="5">
    <source>
        <dbReference type="ARBA" id="ARBA00022692"/>
    </source>
</evidence>
<proteinExistence type="inferred from homology"/>
<evidence type="ECO:0000256" key="2">
    <source>
        <dbReference type="ARBA" id="ARBA00004115"/>
    </source>
</evidence>
<dbReference type="RefSeq" id="XP_066628893.1">
    <property type="nucleotide sequence ID" value="XM_066780947.1"/>
</dbReference>
<keyword evidence="12" id="KW-1185">Reference proteome</keyword>
<protein>
    <recommendedName>
        <fullName evidence="10">Dolichyl-diphosphooligosaccharide--protein glycosyltransferase subunit 1</fullName>
    </recommendedName>
</protein>
<evidence type="ECO:0000256" key="6">
    <source>
        <dbReference type="ARBA" id="ARBA00022729"/>
    </source>
</evidence>
<evidence type="ECO:0000313" key="11">
    <source>
        <dbReference type="EMBL" id="KAL0255022.1"/>
    </source>
</evidence>
<evidence type="ECO:0000256" key="10">
    <source>
        <dbReference type="RuleBase" id="RU361143"/>
    </source>
</evidence>
<organism evidence="11 12">
    <name type="scientific">Diplodia seriata</name>
    <dbReference type="NCBI Taxonomy" id="420778"/>
    <lineage>
        <taxon>Eukaryota</taxon>
        <taxon>Fungi</taxon>
        <taxon>Dikarya</taxon>
        <taxon>Ascomycota</taxon>
        <taxon>Pezizomycotina</taxon>
        <taxon>Dothideomycetes</taxon>
        <taxon>Dothideomycetes incertae sedis</taxon>
        <taxon>Botryosphaeriales</taxon>
        <taxon>Botryosphaeriaceae</taxon>
        <taxon>Diplodia</taxon>
    </lineage>
</organism>
<comment type="pathway">
    <text evidence="3 10">Protein modification; protein glycosylation.</text>
</comment>
<evidence type="ECO:0000256" key="3">
    <source>
        <dbReference type="ARBA" id="ARBA00004922"/>
    </source>
</evidence>
<feature type="chain" id="PRO_5044985185" description="Dolichyl-diphosphooligosaccharide--protein glycosyltransferase subunit 1" evidence="10">
    <location>
        <begin position="21"/>
        <end position="501"/>
    </location>
</feature>
<feature type="signal peptide" evidence="10">
    <location>
        <begin position="1"/>
        <end position="20"/>
    </location>
</feature>
<evidence type="ECO:0000313" key="12">
    <source>
        <dbReference type="Proteomes" id="UP001430584"/>
    </source>
</evidence>
<keyword evidence="8 10" id="KW-1133">Transmembrane helix</keyword>
<dbReference type="InterPro" id="IPR007676">
    <property type="entry name" value="Ribophorin_I"/>
</dbReference>
<dbReference type="Proteomes" id="UP001430584">
    <property type="component" value="Unassembled WGS sequence"/>
</dbReference>
<comment type="function">
    <text evidence="1 10">Subunit of the oligosaccharyl transferase (OST) complex that catalyzes the initial transfer of a defined glycan (Glc(3)Man(9)GlcNAc(2) in eukaryotes) from the lipid carrier dolichol-pyrophosphate to an asparagine residue within an Asn-X-Ser/Thr consensus motif in nascent polypeptide chains, the first step in protein N-glycosylation. N-glycosylation occurs cotranslationally and the complex associates with the Sec61 complex at the channel-forming translocon complex that mediates protein translocation across the endoplasmic reticulum (ER). All subunits are required for a maximal enzyme activity.</text>
</comment>
<evidence type="ECO:0000256" key="9">
    <source>
        <dbReference type="ARBA" id="ARBA00023136"/>
    </source>
</evidence>
<gene>
    <name evidence="11" type="primary">OST1</name>
    <name evidence="11" type="ORF">SLS55_009549</name>
</gene>
<dbReference type="PANTHER" id="PTHR21049:SF0">
    <property type="entry name" value="DOLICHYL-DIPHOSPHOOLIGOSACCHARIDE--PROTEIN GLYCOSYLTRANSFERASE SUBUNIT 1"/>
    <property type="match status" value="1"/>
</dbReference>
<comment type="caution">
    <text evidence="11">The sequence shown here is derived from an EMBL/GenBank/DDBJ whole genome shotgun (WGS) entry which is preliminary data.</text>
</comment>
<sequence length="501" mass="56586">MRSLPFVLGCLSALLPLAAATDNSSDPLSSKQILQGAFKPPQVFKNVNLVRNVNLEKAYPRETINVVIENVDEKPQDEYYLPFEAGLISQIGGLEVRDKKDAQKPAFDVEVVEFDAYSPTEFYRVRLPQPLKPSEQQTLSISYSVVAALKPRPATIEQRDKQYVEYSFSAYVPSAYDTLKQKTKLKFLNADIPDYTVLPAQSSDNAEDPTKQGSSFTYGPYSDIPAGAQEPVSVRYEFTKPLNHVSRLERDVEVSHWGGNLATEERYWFSNRGASLKNHFSRVQWQMTVYANPPSSALSALKMPLQIGSVDPYFTDDIGNVSTSRFRANSRESNLEIRPRYPVFGGWNYSFKVGWNGDLKNYLRKLKTGDSYVLKVPFLEGPKNTEGIEYERVDLRIVLPEGAKNVKFETTVPIISNDTSLHRTFMDTIGRTTLHLSALNLNDEWRDRDLVFTWQITYDYPFIEGFRKPITITLGMFAVFAAAWALGSIDTSIGAKQKVKA</sequence>
<feature type="transmembrane region" description="Helical" evidence="10">
    <location>
        <begin position="470"/>
        <end position="489"/>
    </location>
</feature>
<comment type="subcellular location">
    <subcellularLocation>
        <location evidence="2 10">Endoplasmic reticulum membrane</location>
        <topology evidence="2 10">Single-pass type I membrane protein</topology>
    </subcellularLocation>
</comment>
<dbReference type="PANTHER" id="PTHR21049">
    <property type="entry name" value="RIBOPHORIN I"/>
    <property type="match status" value="1"/>
</dbReference>
<dbReference type="Pfam" id="PF04597">
    <property type="entry name" value="Ribophorin_I"/>
    <property type="match status" value="1"/>
</dbReference>
<keyword evidence="7 10" id="KW-0256">Endoplasmic reticulum</keyword>
<reference evidence="11 12" key="1">
    <citation type="submission" date="2024-02" db="EMBL/GenBank/DDBJ databases">
        <title>De novo assembly and annotation of 12 fungi associated with fruit tree decline syndrome in Ontario, Canada.</title>
        <authorList>
            <person name="Sulman M."/>
            <person name="Ellouze W."/>
            <person name="Ilyukhin E."/>
        </authorList>
    </citation>
    <scope>NUCLEOTIDE SEQUENCE [LARGE SCALE GENOMIC DNA]</scope>
    <source>
        <strain evidence="11 12">FDS-637</strain>
    </source>
</reference>
<keyword evidence="6 10" id="KW-0732">Signal</keyword>
<evidence type="ECO:0000256" key="4">
    <source>
        <dbReference type="ARBA" id="ARBA00008905"/>
    </source>
</evidence>
<comment type="similarity">
    <text evidence="4 10">Belongs to the OST1 family.</text>
</comment>
<accession>A0ABR3C333</accession>
<name>A0ABR3C333_9PEZI</name>